<proteinExistence type="predicted"/>
<evidence type="ECO:0000313" key="3">
    <source>
        <dbReference type="Proteomes" id="UP000595140"/>
    </source>
</evidence>
<organism evidence="2 3">
    <name type="scientific">Cuscuta campestris</name>
    <dbReference type="NCBI Taxonomy" id="132261"/>
    <lineage>
        <taxon>Eukaryota</taxon>
        <taxon>Viridiplantae</taxon>
        <taxon>Streptophyta</taxon>
        <taxon>Embryophyta</taxon>
        <taxon>Tracheophyta</taxon>
        <taxon>Spermatophyta</taxon>
        <taxon>Magnoliopsida</taxon>
        <taxon>eudicotyledons</taxon>
        <taxon>Gunneridae</taxon>
        <taxon>Pentapetalae</taxon>
        <taxon>asterids</taxon>
        <taxon>lamiids</taxon>
        <taxon>Solanales</taxon>
        <taxon>Convolvulaceae</taxon>
        <taxon>Cuscuteae</taxon>
        <taxon>Cuscuta</taxon>
        <taxon>Cuscuta subgen. Grammica</taxon>
        <taxon>Cuscuta sect. Cleistogrammica</taxon>
    </lineage>
</organism>
<sequence length="87" mass="10608">MFDSMLDFVMFAMYCFDNILFSCFWIIYVIHYVLSLVLYYFVNVFQFKIEAYASKRLKAYALRHEMKTPQNRNTPFRTLKVFTLNDN</sequence>
<evidence type="ECO:0000313" key="2">
    <source>
        <dbReference type="EMBL" id="VFQ97019.1"/>
    </source>
</evidence>
<keyword evidence="1" id="KW-0472">Membrane</keyword>
<protein>
    <submittedName>
        <fullName evidence="2">Uncharacterized protein</fullName>
    </submittedName>
</protein>
<name>A0A484N822_9ASTE</name>
<keyword evidence="1" id="KW-0812">Transmembrane</keyword>
<dbReference type="AlphaFoldDB" id="A0A484N822"/>
<accession>A0A484N822</accession>
<keyword evidence="3" id="KW-1185">Reference proteome</keyword>
<reference evidence="2 3" key="1">
    <citation type="submission" date="2018-04" db="EMBL/GenBank/DDBJ databases">
        <authorList>
            <person name="Vogel A."/>
        </authorList>
    </citation>
    <scope>NUCLEOTIDE SEQUENCE [LARGE SCALE GENOMIC DNA]</scope>
</reference>
<evidence type="ECO:0000256" key="1">
    <source>
        <dbReference type="SAM" id="Phobius"/>
    </source>
</evidence>
<dbReference type="Proteomes" id="UP000595140">
    <property type="component" value="Unassembled WGS sequence"/>
</dbReference>
<dbReference type="EMBL" id="OOIL02006272">
    <property type="protein sequence ID" value="VFQ97019.1"/>
    <property type="molecule type" value="Genomic_DNA"/>
</dbReference>
<feature type="transmembrane region" description="Helical" evidence="1">
    <location>
        <begin position="19"/>
        <end position="42"/>
    </location>
</feature>
<gene>
    <name evidence="2" type="ORF">CCAM_LOCUS38795</name>
</gene>
<keyword evidence="1" id="KW-1133">Transmembrane helix</keyword>